<evidence type="ECO:0000256" key="2">
    <source>
        <dbReference type="SAM" id="MobiDB-lite"/>
    </source>
</evidence>
<reference evidence="5 6" key="1">
    <citation type="journal article" date="2006" name="Nature">
        <title>Global trends of whole-genome duplications revealed by the ciliate Paramecium tetraurelia.</title>
        <authorList>
            <consortium name="Genoscope"/>
            <person name="Aury J.-M."/>
            <person name="Jaillon O."/>
            <person name="Duret L."/>
            <person name="Noel B."/>
            <person name="Jubin C."/>
            <person name="Porcel B.M."/>
            <person name="Segurens B."/>
            <person name="Daubin V."/>
            <person name="Anthouard V."/>
            <person name="Aiach N."/>
            <person name="Arnaiz O."/>
            <person name="Billaut A."/>
            <person name="Beisson J."/>
            <person name="Blanc I."/>
            <person name="Bouhouche K."/>
            <person name="Camara F."/>
            <person name="Duharcourt S."/>
            <person name="Guigo R."/>
            <person name="Gogendeau D."/>
            <person name="Katinka M."/>
            <person name="Keller A.-M."/>
            <person name="Kissmehl R."/>
            <person name="Klotz C."/>
            <person name="Koll F."/>
            <person name="Le Moue A."/>
            <person name="Lepere C."/>
            <person name="Malinsky S."/>
            <person name="Nowacki M."/>
            <person name="Nowak J.K."/>
            <person name="Plattner H."/>
            <person name="Poulain J."/>
            <person name="Ruiz F."/>
            <person name="Serrano V."/>
            <person name="Zagulski M."/>
            <person name="Dessen P."/>
            <person name="Betermier M."/>
            <person name="Weissenbach J."/>
            <person name="Scarpelli C."/>
            <person name="Schachter V."/>
            <person name="Sperling L."/>
            <person name="Meyer E."/>
            <person name="Cohen J."/>
            <person name="Wincker P."/>
        </authorList>
    </citation>
    <scope>NUCLEOTIDE SEQUENCE [LARGE SCALE GENOMIC DNA]</scope>
    <source>
        <strain evidence="5 6">Stock d4-2</strain>
    </source>
</reference>
<keyword evidence="6" id="KW-1185">Reference proteome</keyword>
<keyword evidence="3" id="KW-0732">Signal</keyword>
<dbReference type="OrthoDB" id="299006at2759"/>
<dbReference type="Proteomes" id="UP000000600">
    <property type="component" value="Unassembled WGS sequence"/>
</dbReference>
<dbReference type="EMBL" id="CT868654">
    <property type="protein sequence ID" value="CAK89288.1"/>
    <property type="molecule type" value="Genomic_DNA"/>
</dbReference>
<evidence type="ECO:0000256" key="1">
    <source>
        <dbReference type="ARBA" id="ARBA00023180"/>
    </source>
</evidence>
<dbReference type="KEGG" id="ptm:GSPATT00022459001"/>
<feature type="region of interest" description="Disordered" evidence="2">
    <location>
        <begin position="786"/>
        <end position="845"/>
    </location>
</feature>
<dbReference type="HOGENOM" id="CLU_005973_0_0_1"/>
<organism evidence="5 6">
    <name type="scientific">Paramecium tetraurelia</name>
    <dbReference type="NCBI Taxonomy" id="5888"/>
    <lineage>
        <taxon>Eukaryota</taxon>
        <taxon>Sar</taxon>
        <taxon>Alveolata</taxon>
        <taxon>Ciliophora</taxon>
        <taxon>Intramacronucleata</taxon>
        <taxon>Oligohymenophorea</taxon>
        <taxon>Peniculida</taxon>
        <taxon>Parameciidae</taxon>
        <taxon>Paramecium</taxon>
    </lineage>
</organism>
<dbReference type="AlphaFoldDB" id="A0E1X1"/>
<evidence type="ECO:0000256" key="3">
    <source>
        <dbReference type="SAM" id="SignalP"/>
    </source>
</evidence>
<accession>A0E1X1</accession>
<feature type="domain" description="PSI" evidence="4">
    <location>
        <begin position="23"/>
        <end position="67"/>
    </location>
</feature>
<feature type="signal peptide" evidence="3">
    <location>
        <begin position="1"/>
        <end position="17"/>
    </location>
</feature>
<gene>
    <name evidence="5" type="ORF">GSPATT00022459001</name>
</gene>
<feature type="domain" description="PSI" evidence="4">
    <location>
        <begin position="132"/>
        <end position="180"/>
    </location>
</feature>
<evidence type="ECO:0000313" key="6">
    <source>
        <dbReference type="Proteomes" id="UP000000600"/>
    </source>
</evidence>
<proteinExistence type="predicted"/>
<dbReference type="SMART" id="SM00423">
    <property type="entry name" value="PSI"/>
    <property type="match status" value="4"/>
</dbReference>
<dbReference type="InterPro" id="IPR016201">
    <property type="entry name" value="PSI"/>
</dbReference>
<dbReference type="OMA" id="CALANQN"/>
<dbReference type="SMART" id="SM00639">
    <property type="entry name" value="PSA"/>
    <property type="match status" value="7"/>
</dbReference>
<feature type="domain" description="PSI" evidence="4">
    <location>
        <begin position="73"/>
        <end position="114"/>
    </location>
</feature>
<dbReference type="Pfam" id="PF01508">
    <property type="entry name" value="Paramecium_SA"/>
    <property type="match status" value="6"/>
</dbReference>
<protein>
    <recommendedName>
        <fullName evidence="4">PSI domain-containing protein</fullName>
    </recommendedName>
</protein>
<feature type="domain" description="PSI" evidence="4">
    <location>
        <begin position="218"/>
        <end position="263"/>
    </location>
</feature>
<dbReference type="GeneID" id="5042466"/>
<name>A0E1X1_PARTE</name>
<keyword evidence="1" id="KW-0325">Glycoprotein</keyword>
<feature type="chain" id="PRO_5002624601" description="PSI domain-containing protein" evidence="3">
    <location>
        <begin position="18"/>
        <end position="863"/>
    </location>
</feature>
<dbReference type="InParanoid" id="A0E1X1"/>
<evidence type="ECO:0000259" key="4">
    <source>
        <dbReference type="SMART" id="SM00423"/>
    </source>
</evidence>
<dbReference type="InterPro" id="IPR002895">
    <property type="entry name" value="Paramecium_SA"/>
</dbReference>
<evidence type="ECO:0000313" key="5">
    <source>
        <dbReference type="EMBL" id="CAK89288.1"/>
    </source>
</evidence>
<sequence length="863" mass="96569">MNMSFFLVLFSIGYSLNEKYECSCDQILTEADCLMSYKQCNWNSFKQKCQQDPLIIPSQSMIREYCEQFSQSACNKLKPCESCVSNGPCQWYQGNCSHFTGCTVFAEKDSFKCQQISNRCITDGVYCVEIGVCDSYKTEIACKQDMNYKWCFWDYNLNKCRYPQTCQELPKTFTYDSQCRSQISTCTTNHQGGCMNEPIIVQFEPGTVQVTGQVYKSQCKDFTLQSECIKNSDQNLCYWNEISCVDKICSNAPTIFVTNSLCQSFLSYCITMNGGGCMNNGKCQVANTQGACDKDIYGIDCFWTSDGGCIYKSCDLAPTTLISNYDCDSFLKDKCVVKEGGGCRNKECEDLYGSSHISCWTQKNGCTIGLNSRCAKPKNCEDTILQEACIEGLNGPCLWIINQFSNEQPQGKCYSYNSCQSIQWNTDQQCKQISPFCTTDGTKCVPITQCSETNTNGGCVTGNDGYCMQTVTAINDNKLICKRFDSCSSAYYLIHEWCQHANQKCTSNGVTGCIPLADCTAYQAKESCKVNSSKNPCFWIEAEQICRDKSCSDFSYKTSFQCNQIGSDLKKRCTFDGVQCIDISTCGNYKQKSVCNNAKSVEGSCIWSDLEQACNVKFCQDISAPSLYNCSIELANCTFDGTKCTEWQVCASYYTKEACNTMGLDGICYWSKSGGCQLMTSCKSASDDEQACALANQNCFWNSQGVCQDHFCESFQKSHGMCVNFNSWDNQSQIYCSEQQGVCRKVDPITLNQNDCYKVTNYLYTWNPNSSKCTICNPQIKPSVNTNTNINTSTSSNNKSNNTNSTNNNNNTHGSNNNNNTNNNNNNNNNNSTDNSDTDTNQNSTKSSFFITNFVLFILTVQM</sequence>
<dbReference type="RefSeq" id="XP_001456685.1">
    <property type="nucleotide sequence ID" value="XM_001456648.1"/>
</dbReference>